<feature type="domain" description="Gram-positive cocci surface proteins LPxTG" evidence="8">
    <location>
        <begin position="375"/>
        <end position="410"/>
    </location>
</feature>
<evidence type="ECO:0000256" key="1">
    <source>
        <dbReference type="ARBA" id="ARBA00004613"/>
    </source>
</evidence>
<feature type="compositionally biased region" description="Basic and acidic residues" evidence="7">
    <location>
        <begin position="346"/>
        <end position="359"/>
    </location>
</feature>
<dbReference type="SUPFAM" id="SSF49313">
    <property type="entry name" value="Cadherin-like"/>
    <property type="match status" value="2"/>
</dbReference>
<feature type="region of interest" description="Disordered" evidence="7">
    <location>
        <begin position="1"/>
        <end position="26"/>
    </location>
</feature>
<gene>
    <name evidence="9" type="ORF">E4U01_10425</name>
</gene>
<dbReference type="InterPro" id="IPR019931">
    <property type="entry name" value="LPXTG_anchor"/>
</dbReference>
<evidence type="ECO:0000313" key="9">
    <source>
        <dbReference type="EMBL" id="TFU29229.1"/>
    </source>
</evidence>
<dbReference type="InterPro" id="IPR059100">
    <property type="entry name" value="TSP3_bac"/>
</dbReference>
<reference evidence="9 10" key="1">
    <citation type="submission" date="2019-03" db="EMBL/GenBank/DDBJ databases">
        <title>Diversity of the mouse oral microbiome.</title>
        <authorList>
            <person name="Joseph S."/>
            <person name="Aduse-Opoku J."/>
            <person name="Curtis M."/>
            <person name="Wade W."/>
            <person name="Hashim A."/>
        </authorList>
    </citation>
    <scope>NUCLEOTIDE SEQUENCE [LARGE SCALE GENOMIC DNA]</scope>
    <source>
        <strain evidence="9 10">HT4</strain>
    </source>
</reference>
<keyword evidence="5" id="KW-0106">Calcium</keyword>
<dbReference type="GO" id="GO:0016020">
    <property type="term" value="C:membrane"/>
    <property type="evidence" value="ECO:0007669"/>
    <property type="project" value="InterPro"/>
</dbReference>
<feature type="compositionally biased region" description="Basic and acidic residues" evidence="7">
    <location>
        <begin position="38"/>
        <end position="57"/>
    </location>
</feature>
<evidence type="ECO:0000256" key="2">
    <source>
        <dbReference type="ARBA" id="ARBA00022512"/>
    </source>
</evidence>
<feature type="compositionally biased region" description="Basic and acidic residues" evidence="7">
    <location>
        <begin position="75"/>
        <end position="90"/>
    </location>
</feature>
<dbReference type="PROSITE" id="PS50847">
    <property type="entry name" value="GRAM_POS_ANCHORING"/>
    <property type="match status" value="1"/>
</dbReference>
<organism evidence="9 10">
    <name type="scientific">Streptococcus acidominimus</name>
    <dbReference type="NCBI Taxonomy" id="1326"/>
    <lineage>
        <taxon>Bacteria</taxon>
        <taxon>Bacillati</taxon>
        <taxon>Bacillota</taxon>
        <taxon>Bacilli</taxon>
        <taxon>Lactobacillales</taxon>
        <taxon>Streptococcaceae</taxon>
        <taxon>Streptococcus</taxon>
    </lineage>
</organism>
<feature type="non-terminal residue" evidence="9">
    <location>
        <position position="1"/>
    </location>
</feature>
<dbReference type="Pfam" id="PF00746">
    <property type="entry name" value="Gram_pos_anchor"/>
    <property type="match status" value="1"/>
</dbReference>
<proteinExistence type="predicted"/>
<evidence type="ECO:0000256" key="5">
    <source>
        <dbReference type="ARBA" id="ARBA00022837"/>
    </source>
</evidence>
<dbReference type="Pfam" id="PF05345">
    <property type="entry name" value="He_PIG"/>
    <property type="match status" value="2"/>
</dbReference>
<comment type="caution">
    <text evidence="9">The sequence shown here is derived from an EMBL/GenBank/DDBJ whole genome shotgun (WGS) entry which is preliminary data.</text>
</comment>
<feature type="compositionally biased region" description="Low complexity" evidence="7">
    <location>
        <begin position="12"/>
        <end position="21"/>
    </location>
</feature>
<feature type="region of interest" description="Disordered" evidence="7">
    <location>
        <begin position="38"/>
        <end position="99"/>
    </location>
</feature>
<keyword evidence="2" id="KW-0134">Cell wall</keyword>
<dbReference type="GO" id="GO:0005509">
    <property type="term" value="F:calcium ion binding"/>
    <property type="evidence" value="ECO:0007669"/>
    <property type="project" value="InterPro"/>
</dbReference>
<feature type="compositionally biased region" description="Basic and acidic residues" evidence="7">
    <location>
        <begin position="209"/>
        <end position="224"/>
    </location>
</feature>
<evidence type="ECO:0000256" key="7">
    <source>
        <dbReference type="SAM" id="MobiDB-lite"/>
    </source>
</evidence>
<dbReference type="InterPro" id="IPR013783">
    <property type="entry name" value="Ig-like_fold"/>
</dbReference>
<feature type="compositionally biased region" description="Acidic residues" evidence="7">
    <location>
        <begin position="327"/>
        <end position="345"/>
    </location>
</feature>
<protein>
    <submittedName>
        <fullName evidence="9">LPXTG cell wall anchor domain-containing protein</fullName>
    </submittedName>
</protein>
<feature type="compositionally biased region" description="Acidic residues" evidence="7">
    <location>
        <begin position="192"/>
        <end position="208"/>
    </location>
</feature>
<feature type="compositionally biased region" description="Acidic residues" evidence="7">
    <location>
        <begin position="58"/>
        <end position="74"/>
    </location>
</feature>
<dbReference type="InterPro" id="IPR015919">
    <property type="entry name" value="Cadherin-like_sf"/>
</dbReference>
<keyword evidence="3" id="KW-0964">Secreted</keyword>
<evidence type="ECO:0000256" key="4">
    <source>
        <dbReference type="ARBA" id="ARBA00022729"/>
    </source>
</evidence>
<sequence>GLTYDPATGKITGTPTVTDWGTTEEERDFPVKVVIKDETGTPIAEKEITIKVQRDTDGDQDPDVTDPDDDNDGYTDEHEKAVGTDPKDPNDSPLTSIDGFGVRTVLEKQPIDPITISVKNLPHNGTVEVDGLPDGLTYDPVTGTITGRPTVTDWGKEEEERDFVVSVIVNNGKGDSVAGRTTILKVLRDTDGDQDPDVTDPDDDNDGYTDEKEKIEGTDSKDPNSKPGIPTVGNLEDKTVIEKQPIEAIDIPIANVPKGGNVYVAGLPGGLTYDPTTGKITGTPIVPAWSSDEEEANFLVTVFISDADGKTVAEKDFIIKVQRDTDGDQDPDVTDPDDDNDGYTDEQEKNAGTDSKDPNSKPGAATVKPAGKAILPKTGTETSNLGVYGLAALGAVGLLSLGKGKKEEEE</sequence>
<evidence type="ECO:0000259" key="8">
    <source>
        <dbReference type="PROSITE" id="PS50847"/>
    </source>
</evidence>
<accession>A0A4Y9FLF9</accession>
<evidence type="ECO:0000256" key="6">
    <source>
        <dbReference type="ARBA" id="ARBA00023088"/>
    </source>
</evidence>
<dbReference type="Pfam" id="PF18884">
    <property type="entry name" value="TSP3_bac"/>
    <property type="match status" value="3"/>
</dbReference>
<dbReference type="AlphaFoldDB" id="A0A4Y9FLF9"/>
<dbReference type="NCBIfam" id="TIGR01167">
    <property type="entry name" value="LPXTG_anchor"/>
    <property type="match status" value="1"/>
</dbReference>
<comment type="subcellular location">
    <subcellularLocation>
        <location evidence="1">Secreted</location>
    </subcellularLocation>
</comment>
<keyword evidence="6" id="KW-0572">Peptidoglycan-anchor</keyword>
<evidence type="ECO:0000256" key="3">
    <source>
        <dbReference type="ARBA" id="ARBA00022525"/>
    </source>
</evidence>
<dbReference type="EMBL" id="SPQA01000093">
    <property type="protein sequence ID" value="TFU29229.1"/>
    <property type="molecule type" value="Genomic_DNA"/>
</dbReference>
<dbReference type="RefSeq" id="WP_135053536.1">
    <property type="nucleotide sequence ID" value="NZ_JADGLI010000093.1"/>
</dbReference>
<evidence type="ECO:0000313" key="10">
    <source>
        <dbReference type="Proteomes" id="UP000297747"/>
    </source>
</evidence>
<dbReference type="Proteomes" id="UP000297747">
    <property type="component" value="Unassembled WGS sequence"/>
</dbReference>
<name>A0A4Y9FLF9_STRAI</name>
<feature type="region of interest" description="Disordered" evidence="7">
    <location>
        <begin position="188"/>
        <end position="235"/>
    </location>
</feature>
<dbReference type="Gene3D" id="2.60.40.10">
    <property type="entry name" value="Immunoglobulins"/>
    <property type="match status" value="3"/>
</dbReference>
<feature type="region of interest" description="Disordered" evidence="7">
    <location>
        <begin position="322"/>
        <end position="379"/>
    </location>
</feature>
<keyword evidence="4" id="KW-0732">Signal</keyword>